<dbReference type="Proteomes" id="UP001607302">
    <property type="component" value="Unassembled WGS sequence"/>
</dbReference>
<comment type="caution">
    <text evidence="2">The sequence shown here is derived from an EMBL/GenBank/DDBJ whole genome shotgun (WGS) entry which is preliminary data.</text>
</comment>
<proteinExistence type="predicted"/>
<evidence type="ECO:0000313" key="3">
    <source>
        <dbReference type="Proteomes" id="UP001607302"/>
    </source>
</evidence>
<evidence type="ECO:0000313" key="2">
    <source>
        <dbReference type="EMBL" id="KAL2731227.1"/>
    </source>
</evidence>
<feature type="compositionally biased region" description="Basic and acidic residues" evidence="1">
    <location>
        <begin position="34"/>
        <end position="46"/>
    </location>
</feature>
<feature type="region of interest" description="Disordered" evidence="1">
    <location>
        <begin position="1"/>
        <end position="76"/>
    </location>
</feature>
<dbReference type="EMBL" id="JAUDFV010000105">
    <property type="protein sequence ID" value="KAL2731227.1"/>
    <property type="molecule type" value="Genomic_DNA"/>
</dbReference>
<dbReference type="AlphaFoldDB" id="A0ABD2BEN8"/>
<keyword evidence="3" id="KW-1185">Reference proteome</keyword>
<reference evidence="2 3" key="1">
    <citation type="journal article" date="2024" name="Ann. Entomol. Soc. Am.">
        <title>Genomic analyses of the southern and eastern yellowjacket wasps (Hymenoptera: Vespidae) reveal evolutionary signatures of social life.</title>
        <authorList>
            <person name="Catto M.A."/>
            <person name="Caine P.B."/>
            <person name="Orr S.E."/>
            <person name="Hunt B.G."/>
            <person name="Goodisman M.A.D."/>
        </authorList>
    </citation>
    <scope>NUCLEOTIDE SEQUENCE [LARGE SCALE GENOMIC DNA]</scope>
    <source>
        <strain evidence="2">233</strain>
        <tissue evidence="2">Head and thorax</tissue>
    </source>
</reference>
<evidence type="ECO:0000256" key="1">
    <source>
        <dbReference type="SAM" id="MobiDB-lite"/>
    </source>
</evidence>
<name>A0ABD2BEN8_VESSQ</name>
<protein>
    <submittedName>
        <fullName evidence="2">Uncharacterized protein</fullName>
    </submittedName>
</protein>
<feature type="compositionally biased region" description="Acidic residues" evidence="1">
    <location>
        <begin position="16"/>
        <end position="33"/>
    </location>
</feature>
<gene>
    <name evidence="2" type="ORF">V1478_004772</name>
</gene>
<accession>A0ABD2BEN8</accession>
<feature type="compositionally biased region" description="Gly residues" evidence="1">
    <location>
        <begin position="59"/>
        <end position="70"/>
    </location>
</feature>
<sequence length="123" mass="13237">MEEEEVVVVVVVEKKEEEEDEDEDEDEDEEEEEKEGRGQKVEEETAGKQQAEPWSRESGGNGGDGGGVGGLREQSALDACSKTTKAELIKRESVVVPPVTPTENSDRVGLIIAGSSPPRLAGQ</sequence>
<feature type="region of interest" description="Disordered" evidence="1">
    <location>
        <begin position="98"/>
        <end position="123"/>
    </location>
</feature>
<organism evidence="2 3">
    <name type="scientific">Vespula squamosa</name>
    <name type="common">Southern yellow jacket</name>
    <name type="synonym">Wasp</name>
    <dbReference type="NCBI Taxonomy" id="30214"/>
    <lineage>
        <taxon>Eukaryota</taxon>
        <taxon>Metazoa</taxon>
        <taxon>Ecdysozoa</taxon>
        <taxon>Arthropoda</taxon>
        <taxon>Hexapoda</taxon>
        <taxon>Insecta</taxon>
        <taxon>Pterygota</taxon>
        <taxon>Neoptera</taxon>
        <taxon>Endopterygota</taxon>
        <taxon>Hymenoptera</taxon>
        <taxon>Apocrita</taxon>
        <taxon>Aculeata</taxon>
        <taxon>Vespoidea</taxon>
        <taxon>Vespidae</taxon>
        <taxon>Vespinae</taxon>
        <taxon>Vespula</taxon>
    </lineage>
</organism>